<evidence type="ECO:0000256" key="5">
    <source>
        <dbReference type="ARBA" id="ARBA00023136"/>
    </source>
</evidence>
<keyword evidence="3 6" id="KW-0812">Transmembrane</keyword>
<accession>A0AAW0GSA0</accession>
<dbReference type="Proteomes" id="UP001385951">
    <property type="component" value="Unassembled WGS sequence"/>
</dbReference>
<reference evidence="7 8" key="1">
    <citation type="submission" date="2022-09" db="EMBL/GenBank/DDBJ databases">
        <authorList>
            <person name="Palmer J.M."/>
        </authorList>
    </citation>
    <scope>NUCLEOTIDE SEQUENCE [LARGE SCALE GENOMIC DNA]</scope>
    <source>
        <strain evidence="7 8">DSM 7382</strain>
    </source>
</reference>
<feature type="transmembrane region" description="Helical" evidence="6">
    <location>
        <begin position="115"/>
        <end position="137"/>
    </location>
</feature>
<evidence type="ECO:0000256" key="6">
    <source>
        <dbReference type="RuleBase" id="RU363053"/>
    </source>
</evidence>
<feature type="transmembrane region" description="Helical" evidence="6">
    <location>
        <begin position="181"/>
        <end position="198"/>
    </location>
</feature>
<evidence type="ECO:0000313" key="7">
    <source>
        <dbReference type="EMBL" id="KAK7694802.1"/>
    </source>
</evidence>
<comment type="subcellular location">
    <subcellularLocation>
        <location evidence="1">Membrane</location>
        <topology evidence="1">Multi-pass membrane protein</topology>
    </subcellularLocation>
</comment>
<evidence type="ECO:0000256" key="1">
    <source>
        <dbReference type="ARBA" id="ARBA00004141"/>
    </source>
</evidence>
<dbReference type="PANTHER" id="PTHR11266">
    <property type="entry name" value="PEROXISOMAL MEMBRANE PROTEIN 2, PXMP2 MPV17"/>
    <property type="match status" value="1"/>
</dbReference>
<evidence type="ECO:0000256" key="3">
    <source>
        <dbReference type="ARBA" id="ARBA00022692"/>
    </source>
</evidence>
<name>A0AAW0GSA0_9APHY</name>
<gene>
    <name evidence="7" type="ORF">QCA50_001990</name>
</gene>
<keyword evidence="4 6" id="KW-1133">Transmembrane helix</keyword>
<evidence type="ECO:0000256" key="4">
    <source>
        <dbReference type="ARBA" id="ARBA00022989"/>
    </source>
</evidence>
<evidence type="ECO:0000313" key="8">
    <source>
        <dbReference type="Proteomes" id="UP001385951"/>
    </source>
</evidence>
<sequence length="222" mass="24352">MSSQGAVSPHINPLLAKYLTQLALNPLRTKVLTSGVLQFLQDVLASHLAGTPSRPVPKDAPEYAHALSATKIDLKTLKMTIYGAFVSAPLNHYLVGLLQKTFAGKTDLKAKIGQILASNFLVTPIQVSVFLASMAIINGAKSTAEVIRTVKAGFSQVVRIQWMVSPIALVLAQKFIPPQLWVPYFNFIGFVMGTYFNTKLKKARLTAEANKRKEQEDKDKTQ</sequence>
<comment type="caution">
    <text evidence="7">The sequence shown here is derived from an EMBL/GenBank/DDBJ whole genome shotgun (WGS) entry which is preliminary data.</text>
</comment>
<keyword evidence="5 6" id="KW-0472">Membrane</keyword>
<dbReference type="GO" id="GO:0005778">
    <property type="term" value="C:peroxisomal membrane"/>
    <property type="evidence" value="ECO:0007669"/>
    <property type="project" value="TreeGrafter"/>
</dbReference>
<keyword evidence="8" id="KW-1185">Reference proteome</keyword>
<evidence type="ECO:0000256" key="2">
    <source>
        <dbReference type="ARBA" id="ARBA00006824"/>
    </source>
</evidence>
<dbReference type="InterPro" id="IPR007248">
    <property type="entry name" value="Mpv17_PMP22"/>
</dbReference>
<dbReference type="AlphaFoldDB" id="A0AAW0GSA0"/>
<dbReference type="PANTHER" id="PTHR11266:SF93">
    <property type="entry name" value="INTEGRAL MEMBRANE PROTEIN 25D9-6"/>
    <property type="match status" value="1"/>
</dbReference>
<dbReference type="Pfam" id="PF04117">
    <property type="entry name" value="Mpv17_PMP22"/>
    <property type="match status" value="1"/>
</dbReference>
<comment type="similarity">
    <text evidence="2 6">Belongs to the peroxisomal membrane protein PXMP2/4 family.</text>
</comment>
<dbReference type="EMBL" id="JASBNA010000002">
    <property type="protein sequence ID" value="KAK7694802.1"/>
    <property type="molecule type" value="Genomic_DNA"/>
</dbReference>
<proteinExistence type="inferred from homology"/>
<protein>
    <submittedName>
        <fullName evidence="7">Uncharacterized protein</fullName>
    </submittedName>
</protein>
<organism evidence="7 8">
    <name type="scientific">Cerrena zonata</name>
    <dbReference type="NCBI Taxonomy" id="2478898"/>
    <lineage>
        <taxon>Eukaryota</taxon>
        <taxon>Fungi</taxon>
        <taxon>Dikarya</taxon>
        <taxon>Basidiomycota</taxon>
        <taxon>Agaricomycotina</taxon>
        <taxon>Agaricomycetes</taxon>
        <taxon>Polyporales</taxon>
        <taxon>Cerrenaceae</taxon>
        <taxon>Cerrena</taxon>
    </lineage>
</organism>